<keyword evidence="3" id="KW-1185">Reference proteome</keyword>
<name>A0ABS6W678_9BIFI</name>
<evidence type="ECO:0000313" key="2">
    <source>
        <dbReference type="EMBL" id="MBW3081990.1"/>
    </source>
</evidence>
<dbReference type="Proteomes" id="UP000812844">
    <property type="component" value="Unassembled WGS sequence"/>
</dbReference>
<evidence type="ECO:0000313" key="3">
    <source>
        <dbReference type="Proteomes" id="UP000812844"/>
    </source>
</evidence>
<dbReference type="RefSeq" id="WP_219079665.1">
    <property type="nucleotide sequence ID" value="NZ_JAHBBD010000001.1"/>
</dbReference>
<reference evidence="2 3" key="1">
    <citation type="submission" date="2021-05" db="EMBL/GenBank/DDBJ databases">
        <title>Phylogenetic classification of ten novel species belonging to the genus Bifidobacterium comprising B. colchicus sp. nov., B. abeli sp. nov., B. bicoloris sp. nov., B. guerezis sp. nov., B. rosaliae sp. nov., B. santillanensis sp. nov., B. argentati sp. nov., B. amazzoni sp. nov., B. pluviali sp. nov., and B. pinnaculum sp. nov.</title>
        <authorList>
            <person name="Lugli G.A."/>
            <person name="Ruiz Garcia L."/>
            <person name="Margolles A."/>
            <person name="Ventura M."/>
        </authorList>
    </citation>
    <scope>NUCLEOTIDE SEQUENCE [LARGE SCALE GENOMIC DNA]</scope>
    <source>
        <strain evidence="2 3">6T3</strain>
    </source>
</reference>
<feature type="chain" id="PRO_5046622509" evidence="1">
    <location>
        <begin position="29"/>
        <end position="81"/>
    </location>
</feature>
<sequence length="81" mass="8545">MTRIARKAAALAATVAVLTLAACGTTAAKDYVTGEDVSLDVKEVTITLSDTRRVYCIILDPGSRLQAMSCDWAHADGSDDL</sequence>
<feature type="signal peptide" evidence="1">
    <location>
        <begin position="1"/>
        <end position="28"/>
    </location>
</feature>
<comment type="caution">
    <text evidence="2">The sequence shown here is derived from an EMBL/GenBank/DDBJ whole genome shotgun (WGS) entry which is preliminary data.</text>
</comment>
<organism evidence="2 3">
    <name type="scientific">Bifidobacterium phasiani</name>
    <dbReference type="NCBI Taxonomy" id="2834431"/>
    <lineage>
        <taxon>Bacteria</taxon>
        <taxon>Bacillati</taxon>
        <taxon>Actinomycetota</taxon>
        <taxon>Actinomycetes</taxon>
        <taxon>Bifidobacteriales</taxon>
        <taxon>Bifidobacteriaceae</taxon>
        <taxon>Bifidobacterium</taxon>
    </lineage>
</organism>
<dbReference type="EMBL" id="JAHBBD010000001">
    <property type="protein sequence ID" value="MBW3081990.1"/>
    <property type="molecule type" value="Genomic_DNA"/>
</dbReference>
<proteinExistence type="predicted"/>
<accession>A0ABS6W678</accession>
<evidence type="ECO:0000256" key="1">
    <source>
        <dbReference type="SAM" id="SignalP"/>
    </source>
</evidence>
<gene>
    <name evidence="2" type="ORF">KIH73_01095</name>
</gene>
<dbReference type="PROSITE" id="PS51257">
    <property type="entry name" value="PROKAR_LIPOPROTEIN"/>
    <property type="match status" value="1"/>
</dbReference>
<protein>
    <submittedName>
        <fullName evidence="2">Uncharacterized protein</fullName>
    </submittedName>
</protein>
<keyword evidence="1" id="KW-0732">Signal</keyword>